<dbReference type="PROSITE" id="PS51257">
    <property type="entry name" value="PROKAR_LIPOPROTEIN"/>
    <property type="match status" value="1"/>
</dbReference>
<dbReference type="AlphaFoldDB" id="A0A9D7XNP9"/>
<evidence type="ECO:0000256" key="2">
    <source>
        <dbReference type="SAM" id="SignalP"/>
    </source>
</evidence>
<evidence type="ECO:0000313" key="4">
    <source>
        <dbReference type="Proteomes" id="UP000808337"/>
    </source>
</evidence>
<evidence type="ECO:0000313" key="3">
    <source>
        <dbReference type="EMBL" id="MBK9981221.1"/>
    </source>
</evidence>
<dbReference type="Proteomes" id="UP000808337">
    <property type="component" value="Unassembled WGS sequence"/>
</dbReference>
<dbReference type="EMBL" id="JADKGY010000001">
    <property type="protein sequence ID" value="MBK9981221.1"/>
    <property type="molecule type" value="Genomic_DNA"/>
</dbReference>
<feature type="signal peptide" evidence="2">
    <location>
        <begin position="1"/>
        <end position="17"/>
    </location>
</feature>
<evidence type="ECO:0000256" key="1">
    <source>
        <dbReference type="SAM" id="MobiDB-lite"/>
    </source>
</evidence>
<organism evidence="3 4">
    <name type="scientific">Candidatus Opimibacter skivensis</name>
    <dbReference type="NCBI Taxonomy" id="2982028"/>
    <lineage>
        <taxon>Bacteria</taxon>
        <taxon>Pseudomonadati</taxon>
        <taxon>Bacteroidota</taxon>
        <taxon>Saprospiria</taxon>
        <taxon>Saprospirales</taxon>
        <taxon>Saprospiraceae</taxon>
        <taxon>Candidatus Opimibacter</taxon>
    </lineage>
</organism>
<protein>
    <submittedName>
        <fullName evidence="3">Uncharacterized protein</fullName>
    </submittedName>
</protein>
<proteinExistence type="predicted"/>
<accession>A0A9D7XNP9</accession>
<name>A0A9D7XNP9_9BACT</name>
<reference evidence="3 4" key="1">
    <citation type="submission" date="2020-10" db="EMBL/GenBank/DDBJ databases">
        <title>Connecting structure to function with the recovery of over 1000 high-quality activated sludge metagenome-assembled genomes encoding full-length rRNA genes using long-read sequencing.</title>
        <authorList>
            <person name="Singleton C.M."/>
            <person name="Petriglieri F."/>
            <person name="Kristensen J.M."/>
            <person name="Kirkegaard R.H."/>
            <person name="Michaelsen T.Y."/>
            <person name="Andersen M.H."/>
            <person name="Karst S.M."/>
            <person name="Dueholm M.S."/>
            <person name="Nielsen P.H."/>
            <person name="Albertsen M."/>
        </authorList>
    </citation>
    <scope>NUCLEOTIDE SEQUENCE [LARGE SCALE GENOMIC DNA]</scope>
    <source>
        <strain evidence="3">Ribe_18-Q3-R11-54_MAXAC.273</strain>
    </source>
</reference>
<feature type="region of interest" description="Disordered" evidence="1">
    <location>
        <begin position="27"/>
        <end position="50"/>
    </location>
</feature>
<gene>
    <name evidence="3" type="ORF">IPP15_02145</name>
</gene>
<sequence>MRSIQLFCFLILSLAFAGCSQKPAADKAANMPTTEQPSKPSTPADKSEGGHDYTFLTVKMLQYRAALVPGKDPKEQPFSGHWIKLDSDGTFKSGIYDKQTHTGKWTYNHDATTLLLQPDTKDFKTTEWKVIFNDDMIVFIGTASYGDSGTQIQLTRIDKYPEKQ</sequence>
<feature type="compositionally biased region" description="Polar residues" evidence="1">
    <location>
        <begin position="31"/>
        <end position="41"/>
    </location>
</feature>
<feature type="chain" id="PRO_5039424496" evidence="2">
    <location>
        <begin position="18"/>
        <end position="164"/>
    </location>
</feature>
<keyword evidence="2" id="KW-0732">Signal</keyword>
<comment type="caution">
    <text evidence="3">The sequence shown here is derived from an EMBL/GenBank/DDBJ whole genome shotgun (WGS) entry which is preliminary data.</text>
</comment>